<gene>
    <name evidence="1" type="ORF">ACOLOM_LOCUS5422</name>
</gene>
<feature type="non-terminal residue" evidence="1">
    <location>
        <position position="1"/>
    </location>
</feature>
<proteinExistence type="predicted"/>
<reference evidence="1" key="1">
    <citation type="submission" date="2021-06" db="EMBL/GenBank/DDBJ databases">
        <authorList>
            <person name="Kallberg Y."/>
            <person name="Tangrot J."/>
            <person name="Rosling A."/>
        </authorList>
    </citation>
    <scope>NUCLEOTIDE SEQUENCE</scope>
    <source>
        <strain evidence="1">CL356</strain>
    </source>
</reference>
<organism evidence="1 2">
    <name type="scientific">Acaulospora colombiana</name>
    <dbReference type="NCBI Taxonomy" id="27376"/>
    <lineage>
        <taxon>Eukaryota</taxon>
        <taxon>Fungi</taxon>
        <taxon>Fungi incertae sedis</taxon>
        <taxon>Mucoromycota</taxon>
        <taxon>Glomeromycotina</taxon>
        <taxon>Glomeromycetes</taxon>
        <taxon>Diversisporales</taxon>
        <taxon>Acaulosporaceae</taxon>
        <taxon>Acaulospora</taxon>
    </lineage>
</organism>
<evidence type="ECO:0000313" key="1">
    <source>
        <dbReference type="EMBL" id="CAG8566207.1"/>
    </source>
</evidence>
<dbReference type="EMBL" id="CAJVPT010009987">
    <property type="protein sequence ID" value="CAG8566207.1"/>
    <property type="molecule type" value="Genomic_DNA"/>
</dbReference>
<evidence type="ECO:0000313" key="2">
    <source>
        <dbReference type="Proteomes" id="UP000789525"/>
    </source>
</evidence>
<sequence length="89" mass="9939">PLTNQDRFKYKHTCLNPKDGELCLNRVKPEETPVKARSGSDVWDFLDTGDEKLLSEAWTPGLEGLGLGEKLPVQCTLNNQLRTGQTRGI</sequence>
<comment type="caution">
    <text evidence="1">The sequence shown here is derived from an EMBL/GenBank/DDBJ whole genome shotgun (WGS) entry which is preliminary data.</text>
</comment>
<dbReference type="Proteomes" id="UP000789525">
    <property type="component" value="Unassembled WGS sequence"/>
</dbReference>
<keyword evidence="2" id="KW-1185">Reference proteome</keyword>
<name>A0ACA9M410_9GLOM</name>
<accession>A0ACA9M410</accession>
<protein>
    <submittedName>
        <fullName evidence="1">17307_t:CDS:1</fullName>
    </submittedName>
</protein>